<name>A2EUS6_TRIV3</name>
<evidence type="ECO:0000256" key="7">
    <source>
        <dbReference type="ARBA" id="ARBA00023049"/>
    </source>
</evidence>
<comment type="cofactor">
    <cofactor evidence="1">
        <name>Zn(2+)</name>
        <dbReference type="ChEBI" id="CHEBI:29105"/>
    </cofactor>
</comment>
<dbReference type="GO" id="GO:0006508">
    <property type="term" value="P:proteolysis"/>
    <property type="evidence" value="ECO:0007669"/>
    <property type="project" value="UniProtKB-KW"/>
</dbReference>
<dbReference type="VEuPathDB" id="TrichDB:TVAGG3_0649860"/>
<evidence type="ECO:0000256" key="1">
    <source>
        <dbReference type="ARBA" id="ARBA00001947"/>
    </source>
</evidence>
<dbReference type="GO" id="GO:0005737">
    <property type="term" value="C:cytoplasm"/>
    <property type="evidence" value="ECO:0000318"/>
    <property type="project" value="GO_Central"/>
</dbReference>
<proteinExistence type="inferred from homology"/>
<dbReference type="GO" id="GO:0004222">
    <property type="term" value="F:metalloendopeptidase activity"/>
    <property type="evidence" value="ECO:0007669"/>
    <property type="project" value="InterPro"/>
</dbReference>
<evidence type="ECO:0000313" key="8">
    <source>
        <dbReference type="EMBL" id="EAY03604.1"/>
    </source>
</evidence>
<dbReference type="Proteomes" id="UP000001542">
    <property type="component" value="Unassembled WGS sequence"/>
</dbReference>
<dbReference type="KEGG" id="tva:4761450"/>
<evidence type="ECO:0000256" key="2">
    <source>
        <dbReference type="ARBA" id="ARBA00005860"/>
    </source>
</evidence>
<dbReference type="EMBL" id="DS113500">
    <property type="protein sequence ID" value="EAY03604.1"/>
    <property type="molecule type" value="Genomic_DNA"/>
</dbReference>
<keyword evidence="3" id="KW-0645">Protease</keyword>
<protein>
    <recommendedName>
        <fullName evidence="10">GP63-like</fullName>
    </recommendedName>
</protein>
<dbReference type="InParanoid" id="A2EUS6"/>
<sequence>MILLLAFFWPRFKRDDSKHNASMDKSYQKRTLYSSTQFEKIRITLDFQYFDGTSSDPLMCKNIGDSITWHDGNYQCTVEDIPNSTKIEAFKGTMNNVKDYLERFLKVIHYSDPILLKSDSTREKSIVEGTNISNTDLYLVFFLRPFGDNPFTSLSISKKDETYNRAVQANIYMQQSDLPDIVQSEDSEPNGEFYSILSFILRYTAISDQFIYKFHPKYNSNPYTSIVCNLTKYGKKFSILTTPHAHHFAIKNYGNSTFYGDDNNCPSGIVIEDSGNAAGGAPESTIYYSDISNSDSTNNKNGQFKRVSDVTMAFLLDSGNYEVNWSMGQPMIWGNKDSINGKFMKGWPLSPPQTTLPDNYFFNPNTPQNTAGYVGMR</sequence>
<dbReference type="GO" id="GO:0046872">
    <property type="term" value="F:metal ion binding"/>
    <property type="evidence" value="ECO:0007669"/>
    <property type="project" value="UniProtKB-KW"/>
</dbReference>
<dbReference type="GO" id="GO:0007155">
    <property type="term" value="P:cell adhesion"/>
    <property type="evidence" value="ECO:0007669"/>
    <property type="project" value="InterPro"/>
</dbReference>
<keyword evidence="5" id="KW-0378">Hydrolase</keyword>
<evidence type="ECO:0000256" key="5">
    <source>
        <dbReference type="ARBA" id="ARBA00022801"/>
    </source>
</evidence>
<evidence type="ECO:0000256" key="3">
    <source>
        <dbReference type="ARBA" id="ARBA00022670"/>
    </source>
</evidence>
<dbReference type="SUPFAM" id="SSF55486">
    <property type="entry name" value="Metalloproteases ('zincins'), catalytic domain"/>
    <property type="match status" value="1"/>
</dbReference>
<keyword evidence="6" id="KW-0862">Zinc</keyword>
<reference evidence="8" key="2">
    <citation type="journal article" date="2007" name="Science">
        <title>Draft genome sequence of the sexually transmitted pathogen Trichomonas vaginalis.</title>
        <authorList>
            <person name="Carlton J.M."/>
            <person name="Hirt R.P."/>
            <person name="Silva J.C."/>
            <person name="Delcher A.L."/>
            <person name="Schatz M."/>
            <person name="Zhao Q."/>
            <person name="Wortman J.R."/>
            <person name="Bidwell S.L."/>
            <person name="Alsmark U.C.M."/>
            <person name="Besteiro S."/>
            <person name="Sicheritz-Ponten T."/>
            <person name="Noel C.J."/>
            <person name="Dacks J.B."/>
            <person name="Foster P.G."/>
            <person name="Simillion C."/>
            <person name="Van de Peer Y."/>
            <person name="Miranda-Saavedra D."/>
            <person name="Barton G.J."/>
            <person name="Westrop G.D."/>
            <person name="Mueller S."/>
            <person name="Dessi D."/>
            <person name="Fiori P.L."/>
            <person name="Ren Q."/>
            <person name="Paulsen I."/>
            <person name="Zhang H."/>
            <person name="Bastida-Corcuera F.D."/>
            <person name="Simoes-Barbosa A."/>
            <person name="Brown M.T."/>
            <person name="Hayes R.D."/>
            <person name="Mukherjee M."/>
            <person name="Okumura C.Y."/>
            <person name="Schneider R."/>
            <person name="Smith A.J."/>
            <person name="Vanacova S."/>
            <person name="Villalvazo M."/>
            <person name="Haas B.J."/>
            <person name="Pertea M."/>
            <person name="Feldblyum T.V."/>
            <person name="Utterback T.R."/>
            <person name="Shu C.L."/>
            <person name="Osoegawa K."/>
            <person name="de Jong P.J."/>
            <person name="Hrdy I."/>
            <person name="Horvathova L."/>
            <person name="Zubacova Z."/>
            <person name="Dolezal P."/>
            <person name="Malik S.B."/>
            <person name="Logsdon J.M. Jr."/>
            <person name="Henze K."/>
            <person name="Gupta A."/>
            <person name="Wang C.C."/>
            <person name="Dunne R.L."/>
            <person name="Upcroft J.A."/>
            <person name="Upcroft P."/>
            <person name="White O."/>
            <person name="Salzberg S.L."/>
            <person name="Tang P."/>
            <person name="Chiu C.-H."/>
            <person name="Lee Y.-S."/>
            <person name="Embley T.M."/>
            <person name="Coombs G.H."/>
            <person name="Mottram J.C."/>
            <person name="Tachezy J."/>
            <person name="Fraser-Liggett C.M."/>
            <person name="Johnson P.J."/>
        </authorList>
    </citation>
    <scope>NUCLEOTIDE SEQUENCE [LARGE SCALE GENOMIC DNA]</scope>
    <source>
        <strain evidence="8">G3</strain>
    </source>
</reference>
<keyword evidence="4" id="KW-0479">Metal-binding</keyword>
<dbReference type="GO" id="GO:0008233">
    <property type="term" value="F:peptidase activity"/>
    <property type="evidence" value="ECO:0000318"/>
    <property type="project" value="GO_Central"/>
</dbReference>
<dbReference type="Gene3D" id="3.10.170.20">
    <property type="match status" value="1"/>
</dbReference>
<dbReference type="PANTHER" id="PTHR10942:SF0">
    <property type="entry name" value="LEISHMANOLYSIN-LIKE PEPTIDASE"/>
    <property type="match status" value="1"/>
</dbReference>
<evidence type="ECO:0008006" key="10">
    <source>
        <dbReference type="Google" id="ProtNLM"/>
    </source>
</evidence>
<dbReference type="VEuPathDB" id="TrichDB:TVAG_342060"/>
<dbReference type="GO" id="GO:0016020">
    <property type="term" value="C:membrane"/>
    <property type="evidence" value="ECO:0007669"/>
    <property type="project" value="InterPro"/>
</dbReference>
<evidence type="ECO:0000313" key="9">
    <source>
        <dbReference type="Proteomes" id="UP000001542"/>
    </source>
</evidence>
<keyword evidence="7" id="KW-0482">Metalloprotease</keyword>
<comment type="similarity">
    <text evidence="2">Belongs to the peptidase M8 family.</text>
</comment>
<keyword evidence="9" id="KW-1185">Reference proteome</keyword>
<dbReference type="Gene3D" id="3.90.132.10">
    <property type="entry name" value="Leishmanolysin , domain 2"/>
    <property type="match status" value="1"/>
</dbReference>
<dbReference type="FunFam" id="3.90.132.10:FF:000004">
    <property type="entry name" value="GP63-like"/>
    <property type="match status" value="1"/>
</dbReference>
<dbReference type="RefSeq" id="XP_001315827.1">
    <property type="nucleotide sequence ID" value="XM_001315792.1"/>
</dbReference>
<gene>
    <name evidence="8" type="ORF">TVAG_342060</name>
</gene>
<accession>A2EUS6</accession>
<reference evidence="8" key="1">
    <citation type="submission" date="2006-10" db="EMBL/GenBank/DDBJ databases">
        <authorList>
            <person name="Amadeo P."/>
            <person name="Zhao Q."/>
            <person name="Wortman J."/>
            <person name="Fraser-Liggett C."/>
            <person name="Carlton J."/>
        </authorList>
    </citation>
    <scope>NUCLEOTIDE SEQUENCE</scope>
    <source>
        <strain evidence="8">G3</strain>
    </source>
</reference>
<dbReference type="InterPro" id="IPR001577">
    <property type="entry name" value="Peptidase_M8"/>
</dbReference>
<organism evidence="8 9">
    <name type="scientific">Trichomonas vaginalis (strain ATCC PRA-98 / G3)</name>
    <dbReference type="NCBI Taxonomy" id="412133"/>
    <lineage>
        <taxon>Eukaryota</taxon>
        <taxon>Metamonada</taxon>
        <taxon>Parabasalia</taxon>
        <taxon>Trichomonadida</taxon>
        <taxon>Trichomonadidae</taxon>
        <taxon>Trichomonas</taxon>
    </lineage>
</organism>
<dbReference type="FunFam" id="3.10.170.20:FF:000003">
    <property type="entry name" value="GP63-like"/>
    <property type="match status" value="1"/>
</dbReference>
<evidence type="ECO:0000256" key="6">
    <source>
        <dbReference type="ARBA" id="ARBA00022833"/>
    </source>
</evidence>
<evidence type="ECO:0000256" key="4">
    <source>
        <dbReference type="ARBA" id="ARBA00022723"/>
    </source>
</evidence>
<dbReference type="AlphaFoldDB" id="A2EUS6"/>
<dbReference type="PANTHER" id="PTHR10942">
    <property type="entry name" value="LEISHMANOLYSIN-LIKE PEPTIDASE"/>
    <property type="match status" value="1"/>
</dbReference>